<reference evidence="2" key="1">
    <citation type="journal article" date="2019" name="Int. J. Syst. Evol. Microbiol.">
        <title>The Global Catalogue of Microorganisms (GCM) 10K type strain sequencing project: providing services to taxonomists for standard genome sequencing and annotation.</title>
        <authorList>
            <consortium name="The Broad Institute Genomics Platform"/>
            <consortium name="The Broad Institute Genome Sequencing Center for Infectious Disease"/>
            <person name="Wu L."/>
            <person name="Ma J."/>
        </authorList>
    </citation>
    <scope>NUCLEOTIDE SEQUENCE [LARGE SCALE GENOMIC DNA]</scope>
    <source>
        <strain evidence="2">JCM 18198</strain>
    </source>
</reference>
<sequence length="177" mass="21012">MDSSQYMSFENEEKHYRFHNNDANDIGYQNFVSPITNRVLNDFTFKDSGLDFGAGTGSPITKVLRDNVYQIAEYDPYFHNNHELLKTKYNYIASCEVVEHFHHPNKEFALLKNLLLKGGKLYIMTHLYDPEIDFPSWYYIKDHTHVFLYQKETMEWIVNKFGFTSVEIKNRLIVFSN</sequence>
<accession>A0ABP9A9A6</accession>
<protein>
    <recommendedName>
        <fullName evidence="3">Class I SAM-dependent methyltransferase</fullName>
    </recommendedName>
</protein>
<gene>
    <name evidence="1" type="ORF">GCM10023230_28380</name>
</gene>
<dbReference type="EMBL" id="BAABIP010000022">
    <property type="protein sequence ID" value="GAA4775717.1"/>
    <property type="molecule type" value="Genomic_DNA"/>
</dbReference>
<keyword evidence="2" id="KW-1185">Reference proteome</keyword>
<dbReference type="Proteomes" id="UP001500141">
    <property type="component" value="Unassembled WGS sequence"/>
</dbReference>
<evidence type="ECO:0008006" key="3">
    <source>
        <dbReference type="Google" id="ProtNLM"/>
    </source>
</evidence>
<dbReference type="SUPFAM" id="SSF53335">
    <property type="entry name" value="S-adenosyl-L-methionine-dependent methyltransferases"/>
    <property type="match status" value="1"/>
</dbReference>
<dbReference type="InterPro" id="IPR029063">
    <property type="entry name" value="SAM-dependent_MTases_sf"/>
</dbReference>
<evidence type="ECO:0000313" key="2">
    <source>
        <dbReference type="Proteomes" id="UP001500141"/>
    </source>
</evidence>
<dbReference type="RefSeq" id="WP_264543202.1">
    <property type="nucleotide sequence ID" value="NZ_BAABIP010000022.1"/>
</dbReference>
<evidence type="ECO:0000313" key="1">
    <source>
        <dbReference type="EMBL" id="GAA4775717.1"/>
    </source>
</evidence>
<comment type="caution">
    <text evidence="1">The sequence shown here is derived from an EMBL/GenBank/DDBJ whole genome shotgun (WGS) entry which is preliminary data.</text>
</comment>
<organism evidence="1 2">
    <name type="scientific">Flavobacterium hankyongi</name>
    <dbReference type="NCBI Taxonomy" id="1176532"/>
    <lineage>
        <taxon>Bacteria</taxon>
        <taxon>Pseudomonadati</taxon>
        <taxon>Bacteroidota</taxon>
        <taxon>Flavobacteriia</taxon>
        <taxon>Flavobacteriales</taxon>
        <taxon>Flavobacteriaceae</taxon>
        <taxon>Flavobacterium</taxon>
    </lineage>
</organism>
<dbReference type="Gene3D" id="3.40.50.150">
    <property type="entry name" value="Vaccinia Virus protein VP39"/>
    <property type="match status" value="1"/>
</dbReference>
<proteinExistence type="predicted"/>
<name>A0ABP9A9A6_9FLAO</name>
<dbReference type="Pfam" id="PF13489">
    <property type="entry name" value="Methyltransf_23"/>
    <property type="match status" value="1"/>
</dbReference>